<evidence type="ECO:0000313" key="1">
    <source>
        <dbReference type="EMBL" id="KAG0429084.1"/>
    </source>
</evidence>
<gene>
    <name evidence="1" type="ORF">HPB47_023972</name>
</gene>
<dbReference type="EMBL" id="JABSTQ010009449">
    <property type="protein sequence ID" value="KAG0429084.1"/>
    <property type="molecule type" value="Genomic_DNA"/>
</dbReference>
<reference evidence="1 2" key="1">
    <citation type="journal article" date="2020" name="Cell">
        <title>Large-Scale Comparative Analyses of Tick Genomes Elucidate Their Genetic Diversity and Vector Capacities.</title>
        <authorList>
            <consortium name="Tick Genome and Microbiome Consortium (TIGMIC)"/>
            <person name="Jia N."/>
            <person name="Wang J."/>
            <person name="Shi W."/>
            <person name="Du L."/>
            <person name="Sun Y."/>
            <person name="Zhan W."/>
            <person name="Jiang J.F."/>
            <person name="Wang Q."/>
            <person name="Zhang B."/>
            <person name="Ji P."/>
            <person name="Bell-Sakyi L."/>
            <person name="Cui X.M."/>
            <person name="Yuan T.T."/>
            <person name="Jiang B.G."/>
            <person name="Yang W.F."/>
            <person name="Lam T.T."/>
            <person name="Chang Q.C."/>
            <person name="Ding S.J."/>
            <person name="Wang X.J."/>
            <person name="Zhu J.G."/>
            <person name="Ruan X.D."/>
            <person name="Zhao L."/>
            <person name="Wei J.T."/>
            <person name="Ye R.Z."/>
            <person name="Que T.C."/>
            <person name="Du C.H."/>
            <person name="Zhou Y.H."/>
            <person name="Cheng J.X."/>
            <person name="Dai P.F."/>
            <person name="Guo W.B."/>
            <person name="Han X.H."/>
            <person name="Huang E.J."/>
            <person name="Li L.F."/>
            <person name="Wei W."/>
            <person name="Gao Y.C."/>
            <person name="Liu J.Z."/>
            <person name="Shao H.Z."/>
            <person name="Wang X."/>
            <person name="Wang C.C."/>
            <person name="Yang T.C."/>
            <person name="Huo Q.B."/>
            <person name="Li W."/>
            <person name="Chen H.Y."/>
            <person name="Chen S.E."/>
            <person name="Zhou L.G."/>
            <person name="Ni X.B."/>
            <person name="Tian J.H."/>
            <person name="Sheng Y."/>
            <person name="Liu T."/>
            <person name="Pan Y.S."/>
            <person name="Xia L.Y."/>
            <person name="Li J."/>
            <person name="Zhao F."/>
            <person name="Cao W.C."/>
        </authorList>
    </citation>
    <scope>NUCLEOTIDE SEQUENCE [LARGE SCALE GENOMIC DNA]</scope>
    <source>
        <strain evidence="1">Iper-2018</strain>
    </source>
</reference>
<comment type="caution">
    <text evidence="1">The sequence shown here is derived from an EMBL/GenBank/DDBJ whole genome shotgun (WGS) entry which is preliminary data.</text>
</comment>
<accession>A0AC60Q5I1</accession>
<proteinExistence type="predicted"/>
<evidence type="ECO:0000313" key="2">
    <source>
        <dbReference type="Proteomes" id="UP000805193"/>
    </source>
</evidence>
<organism evidence="1 2">
    <name type="scientific">Ixodes persulcatus</name>
    <name type="common">Taiga tick</name>
    <dbReference type="NCBI Taxonomy" id="34615"/>
    <lineage>
        <taxon>Eukaryota</taxon>
        <taxon>Metazoa</taxon>
        <taxon>Ecdysozoa</taxon>
        <taxon>Arthropoda</taxon>
        <taxon>Chelicerata</taxon>
        <taxon>Arachnida</taxon>
        <taxon>Acari</taxon>
        <taxon>Parasitiformes</taxon>
        <taxon>Ixodida</taxon>
        <taxon>Ixodoidea</taxon>
        <taxon>Ixodidae</taxon>
        <taxon>Ixodinae</taxon>
        <taxon>Ixodes</taxon>
    </lineage>
</organism>
<protein>
    <submittedName>
        <fullName evidence="1">Uncharacterized protein</fullName>
    </submittedName>
</protein>
<sequence length="79" mass="9286">MKFLLNLEWFQVGKREDVFAPETKANYYPYVRQQVHGLGFIRDHENVRVLCKNIVYLYVCLAYPNALSHRNAAVSEPIK</sequence>
<feature type="non-terminal residue" evidence="1">
    <location>
        <position position="79"/>
    </location>
</feature>
<keyword evidence="2" id="KW-1185">Reference proteome</keyword>
<name>A0AC60Q5I1_IXOPE</name>
<dbReference type="Proteomes" id="UP000805193">
    <property type="component" value="Unassembled WGS sequence"/>
</dbReference>